<comment type="subcellular location">
    <subcellularLocation>
        <location evidence="1">Cytoplasm</location>
    </subcellularLocation>
</comment>
<keyword evidence="3" id="KW-0175">Coiled coil</keyword>
<comment type="caution">
    <text evidence="6">The sequence shown here is derived from an EMBL/GenBank/DDBJ whole genome shotgun (WGS) entry which is preliminary data.</text>
</comment>
<feature type="compositionally biased region" description="Basic and acidic residues" evidence="4">
    <location>
        <begin position="609"/>
        <end position="624"/>
    </location>
</feature>
<dbReference type="SUPFAM" id="SSF48065">
    <property type="entry name" value="DBL homology domain (DH-domain)"/>
    <property type="match status" value="1"/>
</dbReference>
<dbReference type="Pfam" id="PF00621">
    <property type="entry name" value="RhoGEF"/>
    <property type="match status" value="1"/>
</dbReference>
<feature type="region of interest" description="Disordered" evidence="4">
    <location>
        <begin position="409"/>
        <end position="438"/>
    </location>
</feature>
<dbReference type="InterPro" id="IPR035899">
    <property type="entry name" value="DBL_dom_sf"/>
</dbReference>
<gene>
    <name evidence="6" type="ORF">QLX08_007960</name>
</gene>
<feature type="compositionally biased region" description="Basic and acidic residues" evidence="4">
    <location>
        <begin position="975"/>
        <end position="988"/>
    </location>
</feature>
<evidence type="ECO:0000313" key="7">
    <source>
        <dbReference type="Proteomes" id="UP001432146"/>
    </source>
</evidence>
<evidence type="ECO:0000259" key="5">
    <source>
        <dbReference type="PROSITE" id="PS50010"/>
    </source>
</evidence>
<feature type="compositionally biased region" description="Acidic residues" evidence="4">
    <location>
        <begin position="499"/>
        <end position="519"/>
    </location>
</feature>
<organism evidence="6 7">
    <name type="scientific">Tetragonisca angustula</name>
    <dbReference type="NCBI Taxonomy" id="166442"/>
    <lineage>
        <taxon>Eukaryota</taxon>
        <taxon>Metazoa</taxon>
        <taxon>Ecdysozoa</taxon>
        <taxon>Arthropoda</taxon>
        <taxon>Hexapoda</taxon>
        <taxon>Insecta</taxon>
        <taxon>Pterygota</taxon>
        <taxon>Neoptera</taxon>
        <taxon>Endopterygota</taxon>
        <taxon>Hymenoptera</taxon>
        <taxon>Apocrita</taxon>
        <taxon>Aculeata</taxon>
        <taxon>Apoidea</taxon>
        <taxon>Anthophila</taxon>
        <taxon>Apidae</taxon>
        <taxon>Tetragonisca</taxon>
    </lineage>
</organism>
<dbReference type="FunFam" id="1.20.900.10:FF:000038">
    <property type="entry name" value="Myosin-M heavy chain"/>
    <property type="match status" value="1"/>
</dbReference>
<dbReference type="InterPro" id="IPR000219">
    <property type="entry name" value="DH_dom"/>
</dbReference>
<feature type="compositionally biased region" description="Basic and acidic residues" evidence="4">
    <location>
        <begin position="947"/>
        <end position="957"/>
    </location>
</feature>
<feature type="compositionally biased region" description="Low complexity" evidence="4">
    <location>
        <begin position="160"/>
        <end position="172"/>
    </location>
</feature>
<feature type="region of interest" description="Disordered" evidence="4">
    <location>
        <begin position="158"/>
        <end position="327"/>
    </location>
</feature>
<dbReference type="PANTHER" id="PTHR46006">
    <property type="entry name" value="RHO GUANINE NUCLEOTIDE EXCHANGE FACTOR AT 64C, ISOFORM A"/>
    <property type="match status" value="1"/>
</dbReference>
<keyword evidence="2" id="KW-0963">Cytoplasm</keyword>
<feature type="coiled-coil region" evidence="3">
    <location>
        <begin position="1553"/>
        <end position="1580"/>
    </location>
</feature>
<dbReference type="PANTHER" id="PTHR46006:SF5">
    <property type="entry name" value="DH DOMAIN-CONTAINING PROTEIN"/>
    <property type="match status" value="1"/>
</dbReference>
<feature type="region of interest" description="Disordered" evidence="4">
    <location>
        <begin position="947"/>
        <end position="1017"/>
    </location>
</feature>
<feature type="compositionally biased region" description="Low complexity" evidence="4">
    <location>
        <begin position="1311"/>
        <end position="1322"/>
    </location>
</feature>
<accession>A0AAW0ZQ86</accession>
<dbReference type="GO" id="GO:0035025">
    <property type="term" value="P:positive regulation of Rho protein signal transduction"/>
    <property type="evidence" value="ECO:0007669"/>
    <property type="project" value="TreeGrafter"/>
</dbReference>
<evidence type="ECO:0000256" key="4">
    <source>
        <dbReference type="SAM" id="MobiDB-lite"/>
    </source>
</evidence>
<feature type="region of interest" description="Disordered" evidence="4">
    <location>
        <begin position="778"/>
        <end position="800"/>
    </location>
</feature>
<feature type="region of interest" description="Disordered" evidence="4">
    <location>
        <begin position="1309"/>
        <end position="1338"/>
    </location>
</feature>
<reference evidence="6 7" key="1">
    <citation type="submission" date="2024-05" db="EMBL/GenBank/DDBJ databases">
        <title>The nuclear and mitochondrial genome assemblies of Tetragonisca angustula (Apidae: Meliponini), a tiny yet remarkable pollinator in the Neotropics.</title>
        <authorList>
            <person name="Ferrari R."/>
            <person name="Ricardo P.C."/>
            <person name="Dias F.C."/>
            <person name="Araujo N.S."/>
            <person name="Soares D.O."/>
            <person name="Zhou Q.-S."/>
            <person name="Zhu C.-D."/>
            <person name="Coutinho L."/>
            <person name="Airas M.C."/>
            <person name="Batista T.M."/>
        </authorList>
    </citation>
    <scope>NUCLEOTIDE SEQUENCE [LARGE SCALE GENOMIC DNA]</scope>
    <source>
        <strain evidence="6">ASF017062</strain>
        <tissue evidence="6">Abdomen</tissue>
    </source>
</reference>
<feature type="compositionally biased region" description="Basic and acidic residues" evidence="4">
    <location>
        <begin position="315"/>
        <end position="327"/>
    </location>
</feature>
<dbReference type="Gene3D" id="1.20.900.10">
    <property type="entry name" value="Dbl homology (DH) domain"/>
    <property type="match status" value="1"/>
</dbReference>
<name>A0AAW0ZQ86_9HYME</name>
<dbReference type="CDD" id="cd00160">
    <property type="entry name" value="RhoGEF"/>
    <property type="match status" value="1"/>
</dbReference>
<keyword evidence="7" id="KW-1185">Reference proteome</keyword>
<evidence type="ECO:0000313" key="6">
    <source>
        <dbReference type="EMBL" id="KAK9298856.1"/>
    </source>
</evidence>
<evidence type="ECO:0000256" key="2">
    <source>
        <dbReference type="ARBA" id="ARBA00022490"/>
    </source>
</evidence>
<dbReference type="GO" id="GO:0005085">
    <property type="term" value="F:guanyl-nucleotide exchange factor activity"/>
    <property type="evidence" value="ECO:0007669"/>
    <property type="project" value="InterPro"/>
</dbReference>
<sequence>MTMTSVAVAPGSLGAPPSVFTPKMYHLQQGLNSTSPSPTPGKSYDTLSKGKKSWSVRLGLSRQSQGDDPSKGWGTISGGSGISRQMIYGDPWLYGTVRSSRPCHEARGFMTPPPPPPPGAPILVVCSCPEFLSGTTRKFGNCRKCGGHRLAGVPLGGTCRLPPVSSRSRPSLAGVLRSSIDDPYDQMRRNRLVEPRTRARSISPHRPLSQRDFRSQSTARNGRERKGSIEGTSSKSEWFDKEASGSYEDAGHKQRASFTGGASTDEWLEESPLATDPRNQSAAASRLARIPKKVKSGRNDWPDCAEASQTKGSHHHQDEWKERPLSAGDSRKSILVCDVNPYLLLKKQRDEDDLSDDLSDNALEQEDARPLSSLFDSSKVKSIERIPNRSAVAAIGGQRIRVFNEPREISDDEDDVPPVTRIPIPKVSPKRPPRRLKEAKQTLKSILKRGKVLETRRKNVLFNVDNVIFAPEKPSEVTRLSWSRIGRIANCASPREQPSNDESEDEEEEVEEEEEEEVEQMPVIASQEQREKYNFITIPNIRDPKVNRVRPKESRVTQDMCQSSVNHVEEIKVDKFVPSVNADRVASKMQRQGDDVVPRNFADQTAHSLKRENAREESEERKRIEETKEIETKEDGELQIEKCEDRIPGIAVDEKDLILKSEENSKKSSLSRSQSERLFNKPEVSAGNVLFMDTMRLSLCRKVKESNDQTIRRRDSIESTTETIESSDFAKDTDPIKIECQPELSNGKEAEGDPAENIIKPETEPSAEIRNNFEAKGDHFRGMRPTSWSPPPGKQKHRYKVSNTDVKGKIANHSEPERNSPMLKTTWSTSNSYGLSKIEIGSSTTESNVYKIAVSPRASPLVHRLQIGPDTAGSRRTSILINGDATPTTEISPNNKVTISVGGEDSVYNPTVISVNSENLPRVKGSSENRTLVILDNYKSNIVVESGKEGDKEDVKSKMMKSKMSEPELIEEVECSGRRNEASSEKRMALSAPETSAESEKQTKPTNGESKPSATEKSAKFYIANDRLTRTEQTAHQKDGEHLSKLSGLSKEALISKLLEDSLRKARENGEILDEDSGEAILKILKQSLLKSKEYESSESTLEANYSRASSLNSDGDFISTNLFLEENPYEVIKEPIYEEIPDEPPPLPLSPPPTEDYIKDRIYFGDIDYYRKGNSDQFFGSYLTENVFKKSADLADTYLSKSPEDFFKKMSTSPDEENISSKFELLNFLMDSKDRAISVEEEDDDDEDEEDTEGDLEALYEQKETSLGDLSSKSSQISNVSDSSEECNIILTSSSEASKVRAVDIERTDSGVGSESSQASSTRGVPRRWRAGNVSSGPGSLLSGIPQVISGDSKHCEDCEQRLDPLITDSGVVYAPFVCRKCSKKRVERKEIITEIVETEQKYGRDLQIILEEFHRPMLRAGLLTSEQLTAIFLNVEELLEHNLVLAEKLKDAVEIAQESGDEDLLTVDLGKIFLESERMLHAFESYCTRQGSASLLLQNLEKEKELLRIFLKVSQMENTVLRRMNLNSFLMVPVQRVTKYPLLLARLLKATSSVRSDIQEAKERLKQAQATVELHLEHMNAEAKDVTSTKLWRRISIIQNGRRPIGEQDMVNIKLRKMAVEVLEWAHEEAKFVLEGRLLVAQPTDNNWRRGRTVKLAPVTAMLVTNGKPNAEDLEFNDDSLFPRHIGIKEATLLLVKEKLGRYSLLREPLYLDKCIVCCETDLEDYFEVQELSSKETFIFKAEDGARTKRWCRTLQAHAQSLGAWRKRRGALPNIMICGVARN</sequence>
<evidence type="ECO:0000256" key="3">
    <source>
        <dbReference type="SAM" id="Coils"/>
    </source>
</evidence>
<feature type="region of interest" description="Disordered" evidence="4">
    <location>
        <begin position="491"/>
        <end position="529"/>
    </location>
</feature>
<dbReference type="GO" id="GO:0031097">
    <property type="term" value="C:medial cortex"/>
    <property type="evidence" value="ECO:0007669"/>
    <property type="project" value="UniProtKB-ARBA"/>
</dbReference>
<dbReference type="InterPro" id="IPR051480">
    <property type="entry name" value="Endocytic_GEF_Adapter"/>
</dbReference>
<dbReference type="PROSITE" id="PS50010">
    <property type="entry name" value="DH_2"/>
    <property type="match status" value="1"/>
</dbReference>
<proteinExistence type="predicted"/>
<dbReference type="Proteomes" id="UP001432146">
    <property type="component" value="Unassembled WGS sequence"/>
</dbReference>
<feature type="region of interest" description="Disordered" evidence="4">
    <location>
        <begin position="26"/>
        <end position="50"/>
    </location>
</feature>
<feature type="compositionally biased region" description="Polar residues" evidence="4">
    <location>
        <begin position="1004"/>
        <end position="1016"/>
    </location>
</feature>
<protein>
    <recommendedName>
        <fullName evidence="5">DH domain-containing protein</fullName>
    </recommendedName>
</protein>
<dbReference type="EMBL" id="JAWNGG020000162">
    <property type="protein sequence ID" value="KAK9298856.1"/>
    <property type="molecule type" value="Genomic_DNA"/>
</dbReference>
<feature type="domain" description="DH" evidence="5">
    <location>
        <begin position="1389"/>
        <end position="1584"/>
    </location>
</feature>
<evidence type="ECO:0000256" key="1">
    <source>
        <dbReference type="ARBA" id="ARBA00004496"/>
    </source>
</evidence>
<feature type="region of interest" description="Disordered" evidence="4">
    <location>
        <begin position="601"/>
        <end position="624"/>
    </location>
</feature>
<dbReference type="SMART" id="SM00325">
    <property type="entry name" value="RhoGEF"/>
    <property type="match status" value="1"/>
</dbReference>
<feature type="compositionally biased region" description="Basic and acidic residues" evidence="4">
    <location>
        <begin position="185"/>
        <end position="197"/>
    </location>
</feature>